<keyword evidence="1" id="KW-1133">Transmembrane helix</keyword>
<evidence type="ECO:0000313" key="2">
    <source>
        <dbReference type="EnsemblProtists" id="EOD15690"/>
    </source>
</evidence>
<proteinExistence type="predicted"/>
<name>A0A0D3IWQ5_EMIH1</name>
<keyword evidence="1" id="KW-0812">Transmembrane</keyword>
<dbReference type="Proteomes" id="UP000013827">
    <property type="component" value="Unassembled WGS sequence"/>
</dbReference>
<keyword evidence="3" id="KW-1185">Reference proteome</keyword>
<reference evidence="2" key="2">
    <citation type="submission" date="2024-10" db="UniProtKB">
        <authorList>
            <consortium name="EnsemblProtists"/>
        </authorList>
    </citation>
    <scope>IDENTIFICATION</scope>
</reference>
<dbReference type="HOGENOM" id="CLU_779469_0_0_1"/>
<reference evidence="3" key="1">
    <citation type="journal article" date="2013" name="Nature">
        <title>Pan genome of the phytoplankton Emiliania underpins its global distribution.</title>
        <authorList>
            <person name="Read B.A."/>
            <person name="Kegel J."/>
            <person name="Klute M.J."/>
            <person name="Kuo A."/>
            <person name="Lefebvre S.C."/>
            <person name="Maumus F."/>
            <person name="Mayer C."/>
            <person name="Miller J."/>
            <person name="Monier A."/>
            <person name="Salamov A."/>
            <person name="Young J."/>
            <person name="Aguilar M."/>
            <person name="Claverie J.M."/>
            <person name="Frickenhaus S."/>
            <person name="Gonzalez K."/>
            <person name="Herman E.K."/>
            <person name="Lin Y.C."/>
            <person name="Napier J."/>
            <person name="Ogata H."/>
            <person name="Sarno A.F."/>
            <person name="Shmutz J."/>
            <person name="Schroeder D."/>
            <person name="de Vargas C."/>
            <person name="Verret F."/>
            <person name="von Dassow P."/>
            <person name="Valentin K."/>
            <person name="Van de Peer Y."/>
            <person name="Wheeler G."/>
            <person name="Dacks J.B."/>
            <person name="Delwiche C.F."/>
            <person name="Dyhrman S.T."/>
            <person name="Glockner G."/>
            <person name="John U."/>
            <person name="Richards T."/>
            <person name="Worden A.Z."/>
            <person name="Zhang X."/>
            <person name="Grigoriev I.V."/>
            <person name="Allen A.E."/>
            <person name="Bidle K."/>
            <person name="Borodovsky M."/>
            <person name="Bowler C."/>
            <person name="Brownlee C."/>
            <person name="Cock J.M."/>
            <person name="Elias M."/>
            <person name="Gladyshev V.N."/>
            <person name="Groth M."/>
            <person name="Guda C."/>
            <person name="Hadaegh A."/>
            <person name="Iglesias-Rodriguez M.D."/>
            <person name="Jenkins J."/>
            <person name="Jones B.M."/>
            <person name="Lawson T."/>
            <person name="Leese F."/>
            <person name="Lindquist E."/>
            <person name="Lobanov A."/>
            <person name="Lomsadze A."/>
            <person name="Malik S.B."/>
            <person name="Marsh M.E."/>
            <person name="Mackinder L."/>
            <person name="Mock T."/>
            <person name="Mueller-Roeber B."/>
            <person name="Pagarete A."/>
            <person name="Parker M."/>
            <person name="Probert I."/>
            <person name="Quesneville H."/>
            <person name="Raines C."/>
            <person name="Rensing S.A."/>
            <person name="Riano-Pachon D.M."/>
            <person name="Richier S."/>
            <person name="Rokitta S."/>
            <person name="Shiraiwa Y."/>
            <person name="Soanes D.M."/>
            <person name="van der Giezen M."/>
            <person name="Wahlund T.M."/>
            <person name="Williams B."/>
            <person name="Wilson W."/>
            <person name="Wolfe G."/>
            <person name="Wurch L.L."/>
        </authorList>
    </citation>
    <scope>NUCLEOTIDE SEQUENCE</scope>
</reference>
<dbReference type="EnsemblProtists" id="EOD15690">
    <property type="protein sequence ID" value="EOD15690"/>
    <property type="gene ID" value="EMIHUDRAFT_436731"/>
</dbReference>
<evidence type="ECO:0000256" key="1">
    <source>
        <dbReference type="SAM" id="Phobius"/>
    </source>
</evidence>
<dbReference type="KEGG" id="ehx:EMIHUDRAFT_436731"/>
<organism evidence="2 3">
    <name type="scientific">Emiliania huxleyi (strain CCMP1516)</name>
    <dbReference type="NCBI Taxonomy" id="280463"/>
    <lineage>
        <taxon>Eukaryota</taxon>
        <taxon>Haptista</taxon>
        <taxon>Haptophyta</taxon>
        <taxon>Prymnesiophyceae</taxon>
        <taxon>Isochrysidales</taxon>
        <taxon>Noelaerhabdaceae</taxon>
        <taxon>Emiliania</taxon>
    </lineage>
</organism>
<dbReference type="GeneID" id="17261842"/>
<dbReference type="RefSeq" id="XP_005768119.1">
    <property type="nucleotide sequence ID" value="XM_005768062.1"/>
</dbReference>
<protein>
    <recommendedName>
        <fullName evidence="4">Solute carrier family 40 protein</fullName>
    </recommendedName>
</protein>
<feature type="transmembrane region" description="Helical" evidence="1">
    <location>
        <begin position="35"/>
        <end position="58"/>
    </location>
</feature>
<dbReference type="AlphaFoldDB" id="A0A0D3IWQ5"/>
<feature type="transmembrane region" description="Helical" evidence="1">
    <location>
        <begin position="179"/>
        <end position="199"/>
    </location>
</feature>
<dbReference type="PaxDb" id="2903-EOD15690"/>
<keyword evidence="1" id="KW-0472">Membrane</keyword>
<accession>A0A0D3IWQ5</accession>
<sequence>MLKSREPAFASSPSAQKKGERAARDWVQLFSCAPLVIDAIILCYGASFTLTLTVFQAFSSAGLGEVKRGLSVLRQRRALFDPASYQPVMSGLYSGGFAAVTVLRNEAAAAVAVGVDMGRRVGGILEGLLPRAENGGAYQEELEPMADGRSEVSEMLSSPTGGGAASAPSTCMRGYRRRWAAALLLGVSVSTFLALALLYVRPVRVASLCVLAAQSLVAHSVPLLSASLRAHVESGTAGRGVLVGATAAVGLMVQAALYLADPNAWYLPNGSAIPTPLRRLLSAPLALENGLEEVRLACKCDLARLQGLASVAGFVPFANYTLAPAY</sequence>
<evidence type="ECO:0008006" key="4">
    <source>
        <dbReference type="Google" id="ProtNLM"/>
    </source>
</evidence>
<evidence type="ECO:0000313" key="3">
    <source>
        <dbReference type="Proteomes" id="UP000013827"/>
    </source>
</evidence>